<comment type="caution">
    <text evidence="2">The sequence shown here is derived from an EMBL/GenBank/DDBJ whole genome shotgun (WGS) entry which is preliminary data.</text>
</comment>
<sequence length="213" mass="23323">MKGPHLVYIADPMCSWCWGFSPAIDAIQARFGTDLPIRLLLGGLRPGTDTEMASSDRADVRAHWEHVREASGQTFDFGFFDRARFVYDTEPASRAVVVMRRRGMDVGLAALKRIHSAFYAENQDVTDGDTLAALAAEFGLDAAAFHADFQDESARRETHTDFAIARNAGVRGFPTLIAGTGEDGRYSLVTNGFQPAARIIPALEQWLATALEA</sequence>
<evidence type="ECO:0000313" key="2">
    <source>
        <dbReference type="EMBL" id="OIQ67969.1"/>
    </source>
</evidence>
<organism evidence="2">
    <name type="scientific">mine drainage metagenome</name>
    <dbReference type="NCBI Taxonomy" id="410659"/>
    <lineage>
        <taxon>unclassified sequences</taxon>
        <taxon>metagenomes</taxon>
        <taxon>ecological metagenomes</taxon>
    </lineage>
</organism>
<dbReference type="CDD" id="cd03025">
    <property type="entry name" value="DsbA_FrnE_like"/>
    <property type="match status" value="1"/>
</dbReference>
<dbReference type="GO" id="GO:0016491">
    <property type="term" value="F:oxidoreductase activity"/>
    <property type="evidence" value="ECO:0007669"/>
    <property type="project" value="InterPro"/>
</dbReference>
<dbReference type="Pfam" id="PF01323">
    <property type="entry name" value="DSBA"/>
    <property type="match status" value="1"/>
</dbReference>
<protein>
    <submittedName>
        <fullName evidence="2">DSBA-like thioredoxin domain protein</fullName>
    </submittedName>
</protein>
<reference evidence="2" key="1">
    <citation type="submission" date="2016-10" db="EMBL/GenBank/DDBJ databases">
        <title>Sequence of Gallionella enrichment culture.</title>
        <authorList>
            <person name="Poehlein A."/>
            <person name="Muehling M."/>
            <person name="Daniel R."/>
        </authorList>
    </citation>
    <scope>NUCLEOTIDE SEQUENCE</scope>
</reference>
<dbReference type="EMBL" id="MLJW01005585">
    <property type="protein sequence ID" value="OIQ67969.1"/>
    <property type="molecule type" value="Genomic_DNA"/>
</dbReference>
<dbReference type="PANTHER" id="PTHR13887:SF54">
    <property type="entry name" value="DSBA FAMILY PROTEIN"/>
    <property type="match status" value="1"/>
</dbReference>
<dbReference type="InterPro" id="IPR001853">
    <property type="entry name" value="DSBA-like_thioredoxin_dom"/>
</dbReference>
<dbReference type="AlphaFoldDB" id="A0A1J5P8P7"/>
<dbReference type="InterPro" id="IPR036249">
    <property type="entry name" value="Thioredoxin-like_sf"/>
</dbReference>
<dbReference type="Gene3D" id="3.40.30.10">
    <property type="entry name" value="Glutaredoxin"/>
    <property type="match status" value="1"/>
</dbReference>
<dbReference type="Gene3D" id="1.10.472.60">
    <property type="entry name" value="putative protein disulfide isomerase domain"/>
    <property type="match status" value="1"/>
</dbReference>
<gene>
    <name evidence="2" type="ORF">GALL_504440</name>
</gene>
<accession>A0A1J5P8P7</accession>
<dbReference type="PANTHER" id="PTHR13887">
    <property type="entry name" value="GLUTATHIONE S-TRANSFERASE KAPPA"/>
    <property type="match status" value="1"/>
</dbReference>
<dbReference type="SUPFAM" id="SSF52833">
    <property type="entry name" value="Thioredoxin-like"/>
    <property type="match status" value="1"/>
</dbReference>
<evidence type="ECO:0000259" key="1">
    <source>
        <dbReference type="Pfam" id="PF01323"/>
    </source>
</evidence>
<name>A0A1J5P8P7_9ZZZZ</name>
<proteinExistence type="predicted"/>
<feature type="domain" description="DSBA-like thioredoxin" evidence="1">
    <location>
        <begin position="11"/>
        <end position="179"/>
    </location>
</feature>